<dbReference type="GO" id="GO:0005524">
    <property type="term" value="F:ATP binding"/>
    <property type="evidence" value="ECO:0007669"/>
    <property type="project" value="UniProtKB-UniRule"/>
</dbReference>
<dbReference type="Proteomes" id="UP000191257">
    <property type="component" value="Chromosome"/>
</dbReference>
<name>A0A1V0GRM6_9RHOB</name>
<comment type="subunit">
    <text evidence="1">Forms a complex composed of PxpA, PxpB and PxpC.</text>
</comment>
<dbReference type="NCBIfam" id="NF003816">
    <property type="entry name" value="PRK05406.1-5"/>
    <property type="match status" value="1"/>
</dbReference>
<evidence type="ECO:0000256" key="1">
    <source>
        <dbReference type="HAMAP-Rule" id="MF_00691"/>
    </source>
</evidence>
<proteinExistence type="inferred from homology"/>
<gene>
    <name evidence="1" type="primary">pxpA</name>
    <name evidence="2" type="ORF">A6J80_08965</name>
</gene>
<dbReference type="HAMAP" id="MF_00691">
    <property type="entry name" value="PxpA"/>
    <property type="match status" value="1"/>
</dbReference>
<dbReference type="PANTHER" id="PTHR30292:SF0">
    <property type="entry name" value="5-OXOPROLINASE SUBUNIT A"/>
    <property type="match status" value="1"/>
</dbReference>
<evidence type="ECO:0000313" key="2">
    <source>
        <dbReference type="EMBL" id="ARC36491.1"/>
    </source>
</evidence>
<dbReference type="GO" id="GO:0017168">
    <property type="term" value="F:5-oxoprolinase (ATP-hydrolyzing) activity"/>
    <property type="evidence" value="ECO:0007669"/>
    <property type="project" value="UniProtKB-UniRule"/>
</dbReference>
<dbReference type="eggNOG" id="COG1540">
    <property type="taxonomic scope" value="Bacteria"/>
</dbReference>
<dbReference type="EC" id="3.5.2.9" evidence="1"/>
<dbReference type="PANTHER" id="PTHR30292">
    <property type="entry name" value="UNCHARACTERIZED PROTEIN YBGL-RELATED"/>
    <property type="match status" value="1"/>
</dbReference>
<dbReference type="AlphaFoldDB" id="A0A1V0GRM6"/>
<dbReference type="RefSeq" id="WP_080621179.1">
    <property type="nucleotide sequence ID" value="NZ_CAWMZI010000001.1"/>
</dbReference>
<keyword evidence="1" id="KW-0378">Hydrolase</keyword>
<dbReference type="GO" id="GO:0005975">
    <property type="term" value="P:carbohydrate metabolic process"/>
    <property type="evidence" value="ECO:0007669"/>
    <property type="project" value="InterPro"/>
</dbReference>
<comment type="similarity">
    <text evidence="1">Belongs to the LamB/PxpA family.</text>
</comment>
<evidence type="ECO:0000313" key="3">
    <source>
        <dbReference type="Proteomes" id="UP000191257"/>
    </source>
</evidence>
<keyword evidence="1" id="KW-0547">Nucleotide-binding</keyword>
<dbReference type="NCBIfam" id="NF003814">
    <property type="entry name" value="PRK05406.1-3"/>
    <property type="match status" value="1"/>
</dbReference>
<dbReference type="CDD" id="cd10787">
    <property type="entry name" value="LamB_YcsF_like"/>
    <property type="match status" value="1"/>
</dbReference>
<dbReference type="Gene3D" id="3.20.20.370">
    <property type="entry name" value="Glycoside hydrolase/deacetylase"/>
    <property type="match status" value="1"/>
</dbReference>
<sequence>MLHSIDLNSDLGEGYGAWTMGDDAAMLDIVSSANVACGFHAGDPAGILATLRQAARRGVAVGAHVSYPDRVGFGRRAMQIDPDDLAADVIYQIGALQGMARAAGTRVGYVKPHGALYNTIASDLRQGDAVIAAIRAVDPSLILMGLAGAPILSRAREAGLATVAEAFADRAYTAQGTLVPRGQAGAVLRDPGTIAARMVRLATEGLVQAVDGSTLRLAADSICVHGDSPGAVRMARELRAALVAAGIGVASFTGPAPNRMPGGGSAAG</sequence>
<comment type="catalytic activity">
    <reaction evidence="1">
        <text>5-oxo-L-proline + ATP + 2 H2O = L-glutamate + ADP + phosphate + H(+)</text>
        <dbReference type="Rhea" id="RHEA:10348"/>
        <dbReference type="ChEBI" id="CHEBI:15377"/>
        <dbReference type="ChEBI" id="CHEBI:15378"/>
        <dbReference type="ChEBI" id="CHEBI:29985"/>
        <dbReference type="ChEBI" id="CHEBI:30616"/>
        <dbReference type="ChEBI" id="CHEBI:43474"/>
        <dbReference type="ChEBI" id="CHEBI:58402"/>
        <dbReference type="ChEBI" id="CHEBI:456216"/>
        <dbReference type="EC" id="3.5.2.9"/>
    </reaction>
</comment>
<comment type="function">
    <text evidence="1">Catalyzes the cleavage of 5-oxoproline to form L-glutamate coupled to the hydrolysis of ATP to ADP and inorganic phosphate.</text>
</comment>
<dbReference type="STRING" id="147645.A6J80_08965"/>
<dbReference type="InterPro" id="IPR005501">
    <property type="entry name" value="LamB/YcsF/PxpA-like"/>
</dbReference>
<accession>A0A1V0GRM6</accession>
<dbReference type="InterPro" id="IPR011330">
    <property type="entry name" value="Glyco_hydro/deAcase_b/a-brl"/>
</dbReference>
<keyword evidence="3" id="KW-1185">Reference proteome</keyword>
<dbReference type="KEGG" id="pye:A6J80_08965"/>
<protein>
    <recommendedName>
        <fullName evidence="1">5-oxoprolinase subunit A</fullName>
        <shortName evidence="1">5-OPase subunit A</shortName>
        <ecNumber evidence="1">3.5.2.9</ecNumber>
    </recommendedName>
    <alternativeName>
        <fullName evidence="1">5-oxoprolinase (ATP-hydrolyzing) subunit A</fullName>
    </alternativeName>
</protein>
<dbReference type="EMBL" id="CP020442">
    <property type="protein sequence ID" value="ARC36491.1"/>
    <property type="molecule type" value="Genomic_DNA"/>
</dbReference>
<keyword evidence="1" id="KW-0067">ATP-binding</keyword>
<organism evidence="2 3">
    <name type="scientific">Paracoccus yeei</name>
    <dbReference type="NCBI Taxonomy" id="147645"/>
    <lineage>
        <taxon>Bacteria</taxon>
        <taxon>Pseudomonadati</taxon>
        <taxon>Pseudomonadota</taxon>
        <taxon>Alphaproteobacteria</taxon>
        <taxon>Rhodobacterales</taxon>
        <taxon>Paracoccaceae</taxon>
        <taxon>Paracoccus</taxon>
    </lineage>
</organism>
<dbReference type="Pfam" id="PF03746">
    <property type="entry name" value="LamB_YcsF"/>
    <property type="match status" value="1"/>
</dbReference>
<dbReference type="SUPFAM" id="SSF88713">
    <property type="entry name" value="Glycoside hydrolase/deacetylase"/>
    <property type="match status" value="1"/>
</dbReference>
<reference evidence="2" key="1">
    <citation type="submission" date="2017-12" db="EMBL/GenBank/DDBJ databases">
        <title>FDA dAtabase for Regulatory Grade micrObial Sequences (FDA-ARGOS): Supporting development and validation of Infectious Disease Dx tests.</title>
        <authorList>
            <person name="Campos J."/>
            <person name="Goldberg B."/>
            <person name="Tallon L."/>
            <person name="Sadzewicz L."/>
            <person name="Sengamalay N."/>
            <person name="Ott S."/>
            <person name="Godinez A."/>
            <person name="Nagaraj S."/>
            <person name="Vyas G."/>
            <person name="Aluvathingal J."/>
            <person name="Nadendla S."/>
            <person name="Geyer C."/>
            <person name="Nandy P."/>
            <person name="Hobson J."/>
            <person name="Sichtig H."/>
        </authorList>
    </citation>
    <scope>NUCLEOTIDE SEQUENCE</scope>
    <source>
        <strain evidence="2">FDAARGOS_252</strain>
    </source>
</reference>